<evidence type="ECO:0000259" key="2">
    <source>
        <dbReference type="Pfam" id="PF08546"/>
    </source>
</evidence>
<keyword evidence="1" id="KW-0812">Transmembrane</keyword>
<proteinExistence type="predicted"/>
<keyword evidence="1" id="KW-0472">Membrane</keyword>
<feature type="transmembrane region" description="Helical" evidence="1">
    <location>
        <begin position="274"/>
        <end position="299"/>
    </location>
</feature>
<gene>
    <name evidence="3" type="ORF">Ae201684_010604</name>
</gene>
<dbReference type="InterPro" id="IPR013328">
    <property type="entry name" value="6PGD_dom2"/>
</dbReference>
<dbReference type="InterPro" id="IPR013752">
    <property type="entry name" value="KPA_reductase"/>
</dbReference>
<feature type="transmembrane region" description="Helical" evidence="1">
    <location>
        <begin position="384"/>
        <end position="403"/>
    </location>
</feature>
<name>A0A6G0WXQ0_9STRA</name>
<evidence type="ECO:0000313" key="4">
    <source>
        <dbReference type="Proteomes" id="UP000481153"/>
    </source>
</evidence>
<reference evidence="3 4" key="1">
    <citation type="submission" date="2019-07" db="EMBL/GenBank/DDBJ databases">
        <title>Genomics analysis of Aphanomyces spp. identifies a new class of oomycete effector associated with host adaptation.</title>
        <authorList>
            <person name="Gaulin E."/>
        </authorList>
    </citation>
    <scope>NUCLEOTIDE SEQUENCE [LARGE SCALE GENOMIC DNA]</scope>
    <source>
        <strain evidence="3 4">ATCC 201684</strain>
    </source>
</reference>
<feature type="domain" description="Ketopantoate reductase C-terminal" evidence="2">
    <location>
        <begin position="208"/>
        <end position="350"/>
    </location>
</feature>
<accession>A0A6G0WXQ0</accession>
<sequence>MPDEDTNGRQARVALVFNDNSSVTKRHVNLAQYLSVCMSQGGWCEKVHLVAIPTPNAPMTTPRPTTFSARRHDGKVLPSTNVNQTSDLSVLKKCDVIFLCVDILQLNHIAGLVAKALEGTKDKKHHHIIVHLETSLKRMEGFDKTHFPTKIVLQGGACFDVVNDDQGVLTPLSNGSVFIERLSKDKESALFVLDIFHSCALEVLSRRNLRAIHWSNAMLTSLYAVCALTNLPVSKALRDRKCRLLFADMLHEILGVLDRVAKDKHWTLDQSVHCVLPIPSILALLPLPNFFFALILRLFDFGVGDGVPLMTTDLAQGLTTEIAYEYEDVMELAMRFNVKIQTLPKIQNLVVEASKAKKGSPALSSSVLYGTIAPSAASRQHSTWFVLKVIVTVVLTAWLIFMLR</sequence>
<dbReference type="Pfam" id="PF08546">
    <property type="entry name" value="ApbA_C"/>
    <property type="match status" value="1"/>
</dbReference>
<comment type="caution">
    <text evidence="3">The sequence shown here is derived from an EMBL/GenBank/DDBJ whole genome shotgun (WGS) entry which is preliminary data.</text>
</comment>
<dbReference type="Proteomes" id="UP000481153">
    <property type="component" value="Unassembled WGS sequence"/>
</dbReference>
<organism evidence="3 4">
    <name type="scientific">Aphanomyces euteiches</name>
    <dbReference type="NCBI Taxonomy" id="100861"/>
    <lineage>
        <taxon>Eukaryota</taxon>
        <taxon>Sar</taxon>
        <taxon>Stramenopiles</taxon>
        <taxon>Oomycota</taxon>
        <taxon>Saprolegniomycetes</taxon>
        <taxon>Saprolegniales</taxon>
        <taxon>Verrucalvaceae</taxon>
        <taxon>Aphanomyces</taxon>
    </lineage>
</organism>
<dbReference type="Gene3D" id="1.10.1040.10">
    <property type="entry name" value="N-(1-d-carboxylethyl)-l-norvaline Dehydrogenase, domain 2"/>
    <property type="match status" value="1"/>
</dbReference>
<dbReference type="AlphaFoldDB" id="A0A6G0WXQ0"/>
<dbReference type="EMBL" id="VJMJ01000135">
    <property type="protein sequence ID" value="KAF0732315.1"/>
    <property type="molecule type" value="Genomic_DNA"/>
</dbReference>
<feature type="transmembrane region" description="Helical" evidence="1">
    <location>
        <begin position="214"/>
        <end position="233"/>
    </location>
</feature>
<keyword evidence="1" id="KW-1133">Transmembrane helix</keyword>
<evidence type="ECO:0000256" key="1">
    <source>
        <dbReference type="SAM" id="Phobius"/>
    </source>
</evidence>
<protein>
    <recommendedName>
        <fullName evidence="2">Ketopantoate reductase C-terminal domain-containing protein</fullName>
    </recommendedName>
</protein>
<evidence type="ECO:0000313" key="3">
    <source>
        <dbReference type="EMBL" id="KAF0732315.1"/>
    </source>
</evidence>
<keyword evidence="4" id="KW-1185">Reference proteome</keyword>
<dbReference type="VEuPathDB" id="FungiDB:AeMF1_014549"/>